<accession>A0ABT3P4J8</accession>
<evidence type="ECO:0000256" key="3">
    <source>
        <dbReference type="ARBA" id="ARBA00022452"/>
    </source>
</evidence>
<dbReference type="Proteomes" id="UP001142810">
    <property type="component" value="Unassembled WGS sequence"/>
</dbReference>
<keyword evidence="4" id="KW-0410">Iron transport</keyword>
<evidence type="ECO:0000256" key="13">
    <source>
        <dbReference type="PROSITE-ProRule" id="PRU10144"/>
    </source>
</evidence>
<proteinExistence type="inferred from homology"/>
<protein>
    <submittedName>
        <fullName evidence="18">TonB-dependent receptor</fullName>
    </submittedName>
</protein>
<keyword evidence="8" id="KW-0406">Ion transport</keyword>
<comment type="similarity">
    <text evidence="12 14">Belongs to the TonB-dependent receptor family.</text>
</comment>
<evidence type="ECO:0000259" key="17">
    <source>
        <dbReference type="Pfam" id="PF07715"/>
    </source>
</evidence>
<feature type="short sequence motif" description="TonB C-terminal box" evidence="13">
    <location>
        <begin position="667"/>
        <end position="684"/>
    </location>
</feature>
<evidence type="ECO:0000256" key="7">
    <source>
        <dbReference type="ARBA" id="ARBA00023004"/>
    </source>
</evidence>
<evidence type="ECO:0000256" key="14">
    <source>
        <dbReference type="RuleBase" id="RU003357"/>
    </source>
</evidence>
<evidence type="ECO:0000256" key="5">
    <source>
        <dbReference type="ARBA" id="ARBA00022692"/>
    </source>
</evidence>
<dbReference type="Gene3D" id="2.40.170.20">
    <property type="entry name" value="TonB-dependent receptor, beta-barrel domain"/>
    <property type="match status" value="1"/>
</dbReference>
<name>A0ABT3P4J8_9ALTE</name>
<keyword evidence="9 14" id="KW-0798">TonB box</keyword>
<keyword evidence="6 15" id="KW-0732">Signal</keyword>
<feature type="chain" id="PRO_5047490842" evidence="15">
    <location>
        <begin position="20"/>
        <end position="684"/>
    </location>
</feature>
<dbReference type="SUPFAM" id="SSF56935">
    <property type="entry name" value="Porins"/>
    <property type="match status" value="1"/>
</dbReference>
<dbReference type="PROSITE" id="PS01156">
    <property type="entry name" value="TONB_DEPENDENT_REC_2"/>
    <property type="match status" value="1"/>
</dbReference>
<evidence type="ECO:0000256" key="15">
    <source>
        <dbReference type="SAM" id="SignalP"/>
    </source>
</evidence>
<reference evidence="18" key="1">
    <citation type="submission" date="2022-11" db="EMBL/GenBank/DDBJ databases">
        <title>Alteromonas sp. nov., isolated from sea water of the Qingdao.</title>
        <authorList>
            <person name="Wang Q."/>
        </authorList>
    </citation>
    <scope>NUCLEOTIDE SEQUENCE</scope>
    <source>
        <strain evidence="18">ASW11-7</strain>
    </source>
</reference>
<evidence type="ECO:0000256" key="8">
    <source>
        <dbReference type="ARBA" id="ARBA00023065"/>
    </source>
</evidence>
<dbReference type="InterPro" id="IPR012910">
    <property type="entry name" value="Plug_dom"/>
</dbReference>
<dbReference type="PROSITE" id="PS52016">
    <property type="entry name" value="TONB_DEPENDENT_REC_3"/>
    <property type="match status" value="1"/>
</dbReference>
<sequence>MKKTIIVSAIFLTSSFSQAQDEPLETITVTGDFRHANLHQLSSSASIIDAKQLDTNQARHIEDIINVAPNVNFTAGASRGKFVQIRGIGERSQFAEPINPSVTVMVDDFDFSGLAGAALLFDTQQVEIFRGPQATVFGTGALAGAIKVASNQPSENAPGKLEVSAAGKDTYRFEAANGTMLTEKVGFRTAFVHNRSDGFVTNTYLDRDNTNNIDETAARFGLQWKIAAPTEVNLNYRWYDIDNGYDAFSLENTRFTRSNEPGFDTQLTHALSANMSHEIDSGTVQLVVTQADHDIGYGYDEDWTYPGFHPWAYPSFDAYYREVNTKTADLRFVSAKQWRLLNSTTDWIAGVYYKTSEQHLHRQYTYLDGDFTSEFEPNNTAVYFRTDTALSDALSLQVGVRAEQYDFDYIDSDGGNFAQDTSMLGGKLALEYVVGQHFWYASVSRGFKGAGVNPDQEVSNDKRFFDEEYNWNYEMGVKGPIIADLSGRLAIFHMRRKDTQVSDYDVQIRDNNTPKFIDIIDNADLGTNGGVEVELSWYVSSNWHIQASAGYLNAYFEGYQTADGAFVLKRQQAQAPRFTGHLFSEIGLVDNLFWRVNIDYKDEFFFSDGHDETSPSTTLVNTELEYVWQNWRTKLWLKNAFDKRYYVRGFGGFSNDPREFFEIPKPYYQLGNGRQLGVTVSYQF</sequence>
<dbReference type="InterPro" id="IPR036942">
    <property type="entry name" value="Beta-barrel_TonB_sf"/>
</dbReference>
<gene>
    <name evidence="18" type="ORF">OPS25_04150</name>
</gene>
<dbReference type="RefSeq" id="WP_265616394.1">
    <property type="nucleotide sequence ID" value="NZ_JAPFRD010000005.1"/>
</dbReference>
<evidence type="ECO:0000256" key="11">
    <source>
        <dbReference type="ARBA" id="ARBA00023237"/>
    </source>
</evidence>
<evidence type="ECO:0000256" key="2">
    <source>
        <dbReference type="ARBA" id="ARBA00022448"/>
    </source>
</evidence>
<evidence type="ECO:0000259" key="16">
    <source>
        <dbReference type="Pfam" id="PF00593"/>
    </source>
</evidence>
<evidence type="ECO:0000256" key="1">
    <source>
        <dbReference type="ARBA" id="ARBA00004571"/>
    </source>
</evidence>
<comment type="caution">
    <text evidence="18">The sequence shown here is derived from an EMBL/GenBank/DDBJ whole genome shotgun (WGS) entry which is preliminary data.</text>
</comment>
<dbReference type="InterPro" id="IPR000531">
    <property type="entry name" value="Beta-barrel_TonB"/>
</dbReference>
<comment type="subcellular location">
    <subcellularLocation>
        <location evidence="1 12">Cell outer membrane</location>
        <topology evidence="1 12">Multi-pass membrane protein</topology>
    </subcellularLocation>
</comment>
<keyword evidence="18" id="KW-0675">Receptor</keyword>
<organism evidence="18 19">
    <name type="scientific">Alteromonas aquimaris</name>
    <dbReference type="NCBI Taxonomy" id="2998417"/>
    <lineage>
        <taxon>Bacteria</taxon>
        <taxon>Pseudomonadati</taxon>
        <taxon>Pseudomonadota</taxon>
        <taxon>Gammaproteobacteria</taxon>
        <taxon>Alteromonadales</taxon>
        <taxon>Alteromonadaceae</taxon>
        <taxon>Alteromonas/Salinimonas group</taxon>
        <taxon>Alteromonas</taxon>
    </lineage>
</organism>
<dbReference type="InterPro" id="IPR010917">
    <property type="entry name" value="TonB_rcpt_CS"/>
</dbReference>
<evidence type="ECO:0000256" key="10">
    <source>
        <dbReference type="ARBA" id="ARBA00023136"/>
    </source>
</evidence>
<feature type="domain" description="TonB-dependent receptor-like beta-barrel" evidence="16">
    <location>
        <begin position="204"/>
        <end position="639"/>
    </location>
</feature>
<dbReference type="Pfam" id="PF00593">
    <property type="entry name" value="TonB_dep_Rec_b-barrel"/>
    <property type="match status" value="1"/>
</dbReference>
<keyword evidence="3 12" id="KW-1134">Transmembrane beta strand</keyword>
<evidence type="ECO:0000256" key="9">
    <source>
        <dbReference type="ARBA" id="ARBA00023077"/>
    </source>
</evidence>
<evidence type="ECO:0000256" key="4">
    <source>
        <dbReference type="ARBA" id="ARBA00022496"/>
    </source>
</evidence>
<keyword evidence="11 12" id="KW-0998">Cell outer membrane</keyword>
<evidence type="ECO:0000256" key="6">
    <source>
        <dbReference type="ARBA" id="ARBA00022729"/>
    </source>
</evidence>
<evidence type="ECO:0000313" key="18">
    <source>
        <dbReference type="EMBL" id="MCW8107695.1"/>
    </source>
</evidence>
<dbReference type="Pfam" id="PF07715">
    <property type="entry name" value="Plug"/>
    <property type="match status" value="1"/>
</dbReference>
<dbReference type="PANTHER" id="PTHR32552">
    <property type="entry name" value="FERRICHROME IRON RECEPTOR-RELATED"/>
    <property type="match status" value="1"/>
</dbReference>
<feature type="signal peptide" evidence="15">
    <location>
        <begin position="1"/>
        <end position="19"/>
    </location>
</feature>
<keyword evidence="2 12" id="KW-0813">Transport</keyword>
<keyword evidence="7" id="KW-0408">Iron</keyword>
<dbReference type="InterPro" id="IPR039426">
    <property type="entry name" value="TonB-dep_rcpt-like"/>
</dbReference>
<keyword evidence="19" id="KW-1185">Reference proteome</keyword>
<keyword evidence="5 12" id="KW-0812">Transmembrane</keyword>
<feature type="domain" description="TonB-dependent receptor plug" evidence="17">
    <location>
        <begin position="40"/>
        <end position="145"/>
    </location>
</feature>
<evidence type="ECO:0000256" key="12">
    <source>
        <dbReference type="PROSITE-ProRule" id="PRU01360"/>
    </source>
</evidence>
<keyword evidence="10 12" id="KW-0472">Membrane</keyword>
<dbReference type="EMBL" id="JAPFRD010000005">
    <property type="protein sequence ID" value="MCW8107695.1"/>
    <property type="molecule type" value="Genomic_DNA"/>
</dbReference>
<dbReference type="PANTHER" id="PTHR32552:SF81">
    <property type="entry name" value="TONB-DEPENDENT OUTER MEMBRANE RECEPTOR"/>
    <property type="match status" value="1"/>
</dbReference>
<evidence type="ECO:0000313" key="19">
    <source>
        <dbReference type="Proteomes" id="UP001142810"/>
    </source>
</evidence>